<evidence type="ECO:0000256" key="1">
    <source>
        <dbReference type="SAM" id="Phobius"/>
    </source>
</evidence>
<dbReference type="STRING" id="1232681.ADIS_2592"/>
<reference evidence="2 3" key="1">
    <citation type="submission" date="2013-02" db="EMBL/GenBank/DDBJ databases">
        <title>A novel strain isolated from Lonar lake, Maharashtra, India.</title>
        <authorList>
            <person name="Singh A."/>
        </authorList>
    </citation>
    <scope>NUCLEOTIDE SEQUENCE [LARGE SCALE GENOMIC DNA]</scope>
    <source>
        <strain evidence="2 3">AK24</strain>
    </source>
</reference>
<comment type="caution">
    <text evidence="2">The sequence shown here is derived from an EMBL/GenBank/DDBJ whole genome shotgun (WGS) entry which is preliminary data.</text>
</comment>
<sequence length="53" mass="6760">MVRKKIKKYFFILHFKFIRYLTLFSGINFKIFFLYFEHRNLVFKLIFSLPLHR</sequence>
<keyword evidence="3" id="KW-1185">Reference proteome</keyword>
<keyword evidence="1" id="KW-0472">Membrane</keyword>
<dbReference type="AlphaFoldDB" id="R7ZS08"/>
<gene>
    <name evidence="2" type="ORF">ADIS_2592</name>
</gene>
<accession>R7ZS08</accession>
<proteinExistence type="predicted"/>
<keyword evidence="1" id="KW-1133">Transmembrane helix</keyword>
<evidence type="ECO:0000313" key="3">
    <source>
        <dbReference type="Proteomes" id="UP000013909"/>
    </source>
</evidence>
<evidence type="ECO:0000313" key="2">
    <source>
        <dbReference type="EMBL" id="EON76931.1"/>
    </source>
</evidence>
<dbReference type="Proteomes" id="UP000013909">
    <property type="component" value="Unassembled WGS sequence"/>
</dbReference>
<dbReference type="EMBL" id="AQHR01000070">
    <property type="protein sequence ID" value="EON76931.1"/>
    <property type="molecule type" value="Genomic_DNA"/>
</dbReference>
<name>R7ZS08_9BACT</name>
<protein>
    <submittedName>
        <fullName evidence="2">Uncharacterized protein</fullName>
    </submittedName>
</protein>
<keyword evidence="1" id="KW-0812">Transmembrane</keyword>
<feature type="transmembrane region" description="Helical" evidence="1">
    <location>
        <begin position="20"/>
        <end position="36"/>
    </location>
</feature>
<organism evidence="2 3">
    <name type="scientific">Lunatimonas lonarensis</name>
    <dbReference type="NCBI Taxonomy" id="1232681"/>
    <lineage>
        <taxon>Bacteria</taxon>
        <taxon>Pseudomonadati</taxon>
        <taxon>Bacteroidota</taxon>
        <taxon>Cytophagia</taxon>
        <taxon>Cytophagales</taxon>
        <taxon>Cyclobacteriaceae</taxon>
    </lineage>
</organism>